<dbReference type="SMART" id="SM00320">
    <property type="entry name" value="WD40"/>
    <property type="match status" value="8"/>
</dbReference>
<keyword evidence="1 3" id="KW-0853">WD repeat</keyword>
<dbReference type="OrthoDB" id="75250at2759"/>
<dbReference type="Proteomes" id="UP000794436">
    <property type="component" value="Unassembled WGS sequence"/>
</dbReference>
<evidence type="ECO:0000313" key="8">
    <source>
        <dbReference type="Proteomes" id="UP000794436"/>
    </source>
</evidence>
<evidence type="ECO:0000259" key="6">
    <source>
        <dbReference type="PROSITE" id="PS50211"/>
    </source>
</evidence>
<dbReference type="CDD" id="cd00200">
    <property type="entry name" value="WD40"/>
    <property type="match status" value="1"/>
</dbReference>
<dbReference type="GO" id="GO:1990234">
    <property type="term" value="C:transferase complex"/>
    <property type="evidence" value="ECO:0007669"/>
    <property type="project" value="UniProtKB-ARBA"/>
</dbReference>
<dbReference type="Gene3D" id="3.40.50.11500">
    <property type="match status" value="1"/>
</dbReference>
<dbReference type="Pfam" id="PF02141">
    <property type="entry name" value="DENN"/>
    <property type="match status" value="1"/>
</dbReference>
<feature type="repeat" description="WD" evidence="3">
    <location>
        <begin position="1205"/>
        <end position="1237"/>
    </location>
</feature>
<dbReference type="Pfam" id="PF00400">
    <property type="entry name" value="WD40"/>
    <property type="match status" value="5"/>
</dbReference>
<reference evidence="7" key="1">
    <citation type="submission" date="2019-03" db="EMBL/GenBank/DDBJ databases">
        <title>Long read genome sequence of the mycoparasitic Pythium oligandrum ATCC 38472 isolated from sugarbeet rhizosphere.</title>
        <authorList>
            <person name="Gaulin E."/>
        </authorList>
    </citation>
    <scope>NUCLEOTIDE SEQUENCE</scope>
    <source>
        <strain evidence="7">ATCC 38472_TT</strain>
    </source>
</reference>
<feature type="repeat" description="WD" evidence="3">
    <location>
        <begin position="1367"/>
        <end position="1397"/>
    </location>
</feature>
<dbReference type="InterPro" id="IPR005113">
    <property type="entry name" value="uDENN_dom"/>
</dbReference>
<evidence type="ECO:0000256" key="4">
    <source>
        <dbReference type="SAM" id="MobiDB-lite"/>
    </source>
</evidence>
<dbReference type="InterPro" id="IPR035892">
    <property type="entry name" value="C2_domain_sf"/>
</dbReference>
<dbReference type="PROSITE" id="PS50211">
    <property type="entry name" value="DENN"/>
    <property type="match status" value="1"/>
</dbReference>
<feature type="region of interest" description="Disordered" evidence="4">
    <location>
        <begin position="678"/>
        <end position="700"/>
    </location>
</feature>
<keyword evidence="2" id="KW-0677">Repeat</keyword>
<protein>
    <recommendedName>
        <fullName evidence="9">C2 domain-containing protein</fullName>
    </recommendedName>
</protein>
<feature type="repeat" description="WD" evidence="3">
    <location>
        <begin position="1455"/>
        <end position="1494"/>
    </location>
</feature>
<evidence type="ECO:0000256" key="3">
    <source>
        <dbReference type="PROSITE-ProRule" id="PRU00221"/>
    </source>
</evidence>
<feature type="domain" description="C2" evidence="5">
    <location>
        <begin position="37"/>
        <end position="191"/>
    </location>
</feature>
<dbReference type="Gene3D" id="2.60.40.150">
    <property type="entry name" value="C2 domain"/>
    <property type="match status" value="1"/>
</dbReference>
<proteinExistence type="predicted"/>
<comment type="caution">
    <text evidence="7">The sequence shown here is derived from an EMBL/GenBank/DDBJ whole genome shotgun (WGS) entry which is preliminary data.</text>
</comment>
<evidence type="ECO:0008006" key="9">
    <source>
        <dbReference type="Google" id="ProtNLM"/>
    </source>
</evidence>
<dbReference type="PANTHER" id="PTHR22847">
    <property type="entry name" value="WD40 REPEAT PROTEIN"/>
    <property type="match status" value="1"/>
</dbReference>
<dbReference type="SUPFAM" id="SSF50978">
    <property type="entry name" value="WD40 repeat-like"/>
    <property type="match status" value="2"/>
</dbReference>
<dbReference type="InterPro" id="IPR015943">
    <property type="entry name" value="WD40/YVTN_repeat-like_dom_sf"/>
</dbReference>
<dbReference type="Pfam" id="PF03456">
    <property type="entry name" value="uDENN"/>
    <property type="match status" value="1"/>
</dbReference>
<dbReference type="InterPro" id="IPR000008">
    <property type="entry name" value="C2_dom"/>
</dbReference>
<dbReference type="PANTHER" id="PTHR22847:SF637">
    <property type="entry name" value="WD REPEAT DOMAIN 5B"/>
    <property type="match status" value="1"/>
</dbReference>
<evidence type="ECO:0000313" key="7">
    <source>
        <dbReference type="EMBL" id="TMW64218.1"/>
    </source>
</evidence>
<dbReference type="PROSITE" id="PS00678">
    <property type="entry name" value="WD_REPEATS_1"/>
    <property type="match status" value="3"/>
</dbReference>
<feature type="domain" description="UDENN" evidence="6">
    <location>
        <begin position="276"/>
        <end position="650"/>
    </location>
</feature>
<accession>A0A8K1CJS2</accession>
<sequence>MNESVAAMPAPISVPSDAAPRVSKRWDVLSPSSVALIQATEQLAAKPGQVTTGSLRVRVLQVTDLPGPSAPLGSSLSWLRNPVRRPSPSKLKTESSSRGSVCVLLRTTASERTLVTDSVPRAASALWNEEFFFETVSTDDELRFVCVDRAKNDPHHHLPMREDAESWPGFIGKVSVPLVRLPEGEGVEQWYPLVANGSQQLRTALRISICFSPAGVRARPRIDSNLSDVRSRRPTPLITAEGSSLTMDSSGASIRIPPPSPLATPQCVALPMGIVDYVIVVGAPSDCDPSTSESTLLFRYPSSDRPQFALPTKIEWFCFPGAWLRSSKDRTKMRVVERYLVDLCHAVPTPVRGVLGVRFSMETLPITLVLPAISTIYSAEIKQIGLVARKSHRDSLGDKFSPTKSSLANLSSIQEGFQPLVYPLSAVFKYFGVKTVIELVSFVLCEYRILIHSSQTSVLCPIAEGLCALIYPFRWQHPYIPILPRVLSEYLQAPLPYILGVHSSWLPGLLENGRPDHLVIVDVDRGVIQHHESGPMLPYQLTRGLYTRINRVIGKEHSSDVEARQSALLEWDDQIEKVVRTEFVCYLSAMLMGYRDCLFFVNQRLPVFNKRRFFSAYVTNNEAMPFIARLFCTQAFQSFLENHSSPELSVFHSVYLTFTRAKDLEGPRSALCALPQQVVSSPSGGDKTEDPKASDPPTQQTPVYVLEQEGKDVCQDIGSMSNNADDKPGDDQRLVYIGRCIEELLDQDAGQVLTSLDFDHVAMDARFAEVMNQTIDYRAVADRMGVDAKKLEEHAHLFKRPHAHDTHSTAMNGQHLTAPARSLSSEEERIEQVVFKCLTSIFTSDDSLTSEEVRTCEGRFKTQYARELFVLILQQPGQQYMEPNGASISHTSVSSWYSTKGSGSCIGEAGFQLLARLSSTLMDQCAIYEDFTNARGMLQVASYYYHNVEDKKSGIGFEKKEYLITILRVRPICRSLDMWQHACSREIDAALAADPSIAGSGYPATVPDEAIFSVVGSIIYDMLTVEVPVAKVHTFVSVMCANYQKDNELLATLRQLVENVYRAVEMSKDSKSSPMKVSAGISPLQANGSVFAKSRKEPPPARSQYDLDAMIRRKMSVYDTNAGRMPTPSDVTRESTEKEDGSSMATPVPRRRGQSAPQAATSVAIGSHAAPVLSLSMCQARVVCGLSDASISVIDVNNPGKRVKLEGHSDAVVAVQTLGNTLVSGSRDHTLRAWDLKATVKKRHLFGFFSHNESQPLTRGGDNGLDLDGNAVSRKSLVLKGHTDVVTCLEISRQLSTDRAIVASGSMDGTIRIWDTSKEHNVAVLGNGKGGLRCLRYLAHFDYLVSGCHEYSLKAWDLGVSKLRIDIPAHRGCIRDIQVTGDRLVTAANDRIAKVWDARFRDGHNYSHALRDHGGPVLCITLGGPADPNVCTGSSDGLVRVWDLRYVQKGPRLALEGHLGPVTCLQRDFTSLVSGGEDGVVRVWDMHSGVCQSELRAHLSGVTCMTLQDASVFSGGYDGALRVSDVEATSLRTS</sequence>
<gene>
    <name evidence="7" type="ORF">Poli38472_012840</name>
</gene>
<dbReference type="SMART" id="SM00239">
    <property type="entry name" value="C2"/>
    <property type="match status" value="1"/>
</dbReference>
<dbReference type="InterPro" id="IPR001194">
    <property type="entry name" value="cDENN_dom"/>
</dbReference>
<keyword evidence="8" id="KW-1185">Reference proteome</keyword>
<dbReference type="EMBL" id="SPLM01000040">
    <property type="protein sequence ID" value="TMW64218.1"/>
    <property type="molecule type" value="Genomic_DNA"/>
</dbReference>
<organism evidence="7 8">
    <name type="scientific">Pythium oligandrum</name>
    <name type="common">Mycoparasitic fungus</name>
    <dbReference type="NCBI Taxonomy" id="41045"/>
    <lineage>
        <taxon>Eukaryota</taxon>
        <taxon>Sar</taxon>
        <taxon>Stramenopiles</taxon>
        <taxon>Oomycota</taxon>
        <taxon>Peronosporomycetes</taxon>
        <taxon>Pythiales</taxon>
        <taxon>Pythiaceae</taxon>
        <taxon>Pythium</taxon>
    </lineage>
</organism>
<feature type="region of interest" description="Disordered" evidence="4">
    <location>
        <begin position="1120"/>
        <end position="1158"/>
    </location>
</feature>
<dbReference type="SUPFAM" id="SSF49562">
    <property type="entry name" value="C2 domain (Calcium/lipid-binding domain, CaLB)"/>
    <property type="match status" value="1"/>
</dbReference>
<evidence type="ECO:0000259" key="5">
    <source>
        <dbReference type="PROSITE" id="PS50004"/>
    </source>
</evidence>
<dbReference type="InterPro" id="IPR043153">
    <property type="entry name" value="DENN_C"/>
</dbReference>
<feature type="repeat" description="WD" evidence="3">
    <location>
        <begin position="1410"/>
        <end position="1445"/>
    </location>
</feature>
<dbReference type="Gene3D" id="2.130.10.10">
    <property type="entry name" value="YVTN repeat-like/Quinoprotein amine dehydrogenase"/>
    <property type="match status" value="3"/>
</dbReference>
<feature type="repeat" description="WD" evidence="3">
    <location>
        <begin position="1279"/>
        <end position="1324"/>
    </location>
</feature>
<name>A0A8K1CJS2_PYTOL</name>
<feature type="compositionally biased region" description="Basic and acidic residues" evidence="4">
    <location>
        <begin position="1131"/>
        <end position="1141"/>
    </location>
</feature>
<evidence type="ECO:0000256" key="2">
    <source>
        <dbReference type="ARBA" id="ARBA00022737"/>
    </source>
</evidence>
<evidence type="ECO:0000256" key="1">
    <source>
        <dbReference type="ARBA" id="ARBA00022574"/>
    </source>
</evidence>
<dbReference type="PRINTS" id="PR00320">
    <property type="entry name" value="GPROTEINBRPT"/>
</dbReference>
<dbReference type="InterPro" id="IPR001680">
    <property type="entry name" value="WD40_rpt"/>
</dbReference>
<dbReference type="InterPro" id="IPR036322">
    <property type="entry name" value="WD40_repeat_dom_sf"/>
</dbReference>
<dbReference type="PROSITE" id="PS50082">
    <property type="entry name" value="WD_REPEATS_2"/>
    <property type="match status" value="5"/>
</dbReference>
<dbReference type="SMART" id="SM00799">
    <property type="entry name" value="DENN"/>
    <property type="match status" value="1"/>
</dbReference>
<dbReference type="Pfam" id="PF00168">
    <property type="entry name" value="C2"/>
    <property type="match status" value="1"/>
</dbReference>
<dbReference type="InterPro" id="IPR019775">
    <property type="entry name" value="WD40_repeat_CS"/>
</dbReference>
<dbReference type="PROSITE" id="PS50004">
    <property type="entry name" value="C2"/>
    <property type="match status" value="1"/>
</dbReference>
<dbReference type="InterPro" id="IPR020472">
    <property type="entry name" value="WD40_PAC1"/>
</dbReference>
<dbReference type="InterPro" id="IPR037516">
    <property type="entry name" value="Tripartite_DENN"/>
</dbReference>
<dbReference type="PROSITE" id="PS50294">
    <property type="entry name" value="WD_REPEATS_REGION"/>
    <property type="match status" value="3"/>
</dbReference>